<dbReference type="STRING" id="334426.A0A0R3PGJ9"/>
<dbReference type="AlphaFoldDB" id="A0A0R3PGJ9"/>
<dbReference type="EMBL" id="UYYA01001022">
    <property type="protein sequence ID" value="VDM54999.1"/>
    <property type="molecule type" value="Genomic_DNA"/>
</dbReference>
<sequence>MFRTFVNIFVDDFVRSSRHWFHTALFWKTEAAKIKAGKLIISGIRPFVVSRPSHTNQLERMENTAPENVGNVTKVYEEKQKMVHKDRLPALNGENHGDEQKHKLQQMQRNGGCITLLLPAETEKYSKSMLHVKVEVPKLAKAARAKHFCELIDYGSKRPDYVCVVMALLFMDLHGLRSELSERSGRVCYGIN</sequence>
<name>A0A0R3PGJ9_ANGCS</name>
<dbReference type="WBParaSite" id="ACOC_0000341301-mRNA-1">
    <property type="protein sequence ID" value="ACOC_0000341301-mRNA-1"/>
    <property type="gene ID" value="ACOC_0000341301"/>
</dbReference>
<proteinExistence type="predicted"/>
<evidence type="ECO:0000313" key="2">
    <source>
        <dbReference type="Proteomes" id="UP000267027"/>
    </source>
</evidence>
<evidence type="ECO:0000313" key="1">
    <source>
        <dbReference type="EMBL" id="VDM54999.1"/>
    </source>
</evidence>
<keyword evidence="2" id="KW-1185">Reference proteome</keyword>
<evidence type="ECO:0000313" key="3">
    <source>
        <dbReference type="WBParaSite" id="ACOC_0000341301-mRNA-1"/>
    </source>
</evidence>
<protein>
    <submittedName>
        <fullName evidence="1 3">Uncharacterized protein</fullName>
    </submittedName>
</protein>
<accession>A0A0R3PGJ9</accession>
<reference evidence="1 2" key="2">
    <citation type="submission" date="2018-11" db="EMBL/GenBank/DDBJ databases">
        <authorList>
            <consortium name="Pathogen Informatics"/>
        </authorList>
    </citation>
    <scope>NUCLEOTIDE SEQUENCE [LARGE SCALE GENOMIC DNA]</scope>
    <source>
        <strain evidence="1 2">Costa Rica</strain>
    </source>
</reference>
<organism evidence="3">
    <name type="scientific">Angiostrongylus costaricensis</name>
    <name type="common">Nematode worm</name>
    <dbReference type="NCBI Taxonomy" id="334426"/>
    <lineage>
        <taxon>Eukaryota</taxon>
        <taxon>Metazoa</taxon>
        <taxon>Ecdysozoa</taxon>
        <taxon>Nematoda</taxon>
        <taxon>Chromadorea</taxon>
        <taxon>Rhabditida</taxon>
        <taxon>Rhabditina</taxon>
        <taxon>Rhabditomorpha</taxon>
        <taxon>Strongyloidea</taxon>
        <taxon>Metastrongylidae</taxon>
        <taxon>Angiostrongylus</taxon>
    </lineage>
</organism>
<gene>
    <name evidence="1" type="ORF">ACOC_LOCUS3414</name>
</gene>
<reference evidence="3" key="1">
    <citation type="submission" date="2017-02" db="UniProtKB">
        <authorList>
            <consortium name="WormBaseParasite"/>
        </authorList>
    </citation>
    <scope>IDENTIFICATION</scope>
</reference>
<dbReference type="Proteomes" id="UP000267027">
    <property type="component" value="Unassembled WGS sequence"/>
</dbReference>